<evidence type="ECO:0000313" key="4">
    <source>
        <dbReference type="Proteomes" id="UP000323046"/>
    </source>
</evidence>
<dbReference type="PANTHER" id="PTHR45527">
    <property type="entry name" value="NONRIBOSOMAL PEPTIDE SYNTHETASE"/>
    <property type="match status" value="1"/>
</dbReference>
<dbReference type="GO" id="GO:0008610">
    <property type="term" value="P:lipid biosynthetic process"/>
    <property type="evidence" value="ECO:0007669"/>
    <property type="project" value="UniProtKB-ARBA"/>
</dbReference>
<evidence type="ECO:0000259" key="2">
    <source>
        <dbReference type="Pfam" id="PF00668"/>
    </source>
</evidence>
<dbReference type="GO" id="GO:0003824">
    <property type="term" value="F:catalytic activity"/>
    <property type="evidence" value="ECO:0007669"/>
    <property type="project" value="InterPro"/>
</dbReference>
<dbReference type="Pfam" id="PF00668">
    <property type="entry name" value="Condensation"/>
    <property type="match status" value="1"/>
</dbReference>
<reference evidence="3 4" key="1">
    <citation type="submission" date="2018-05" db="EMBL/GenBank/DDBJ databases">
        <title>Streptomyces venezuelae.</title>
        <authorList>
            <person name="Kim W."/>
            <person name="Lee N."/>
            <person name="Cho B.-K."/>
        </authorList>
    </citation>
    <scope>NUCLEOTIDE SEQUENCE [LARGE SCALE GENOMIC DNA]</scope>
    <source>
        <strain evidence="3 4">ATCC 14583</strain>
    </source>
</reference>
<dbReference type="GO" id="GO:0044550">
    <property type="term" value="P:secondary metabolite biosynthetic process"/>
    <property type="evidence" value="ECO:0007669"/>
    <property type="project" value="TreeGrafter"/>
</dbReference>
<feature type="domain" description="Condensation" evidence="2">
    <location>
        <begin position="7"/>
        <end position="441"/>
    </location>
</feature>
<evidence type="ECO:0000259" key="1">
    <source>
        <dbReference type="Pfam" id="PF00501"/>
    </source>
</evidence>
<dbReference type="Gene3D" id="3.30.559.10">
    <property type="entry name" value="Chloramphenicol acetyltransferase-like domain"/>
    <property type="match status" value="1"/>
</dbReference>
<dbReference type="Gene3D" id="3.40.50.980">
    <property type="match status" value="2"/>
</dbReference>
<dbReference type="SUPFAM" id="SSF56801">
    <property type="entry name" value="Acetyl-CoA synthetase-like"/>
    <property type="match status" value="1"/>
</dbReference>
<dbReference type="GO" id="GO:0031177">
    <property type="term" value="F:phosphopantetheine binding"/>
    <property type="evidence" value="ECO:0007669"/>
    <property type="project" value="TreeGrafter"/>
</dbReference>
<gene>
    <name evidence="3" type="ORF">DEJ47_34505</name>
</gene>
<accession>A0A5P2BK42</accession>
<name>A0A5P2BK42_STRVZ</name>
<dbReference type="PROSITE" id="PS00455">
    <property type="entry name" value="AMP_BINDING"/>
    <property type="match status" value="1"/>
</dbReference>
<dbReference type="InterPro" id="IPR001242">
    <property type="entry name" value="Condensation_dom"/>
</dbReference>
<dbReference type="PANTHER" id="PTHR45527:SF1">
    <property type="entry name" value="FATTY ACID SYNTHASE"/>
    <property type="match status" value="1"/>
</dbReference>
<dbReference type="GO" id="GO:0043041">
    <property type="term" value="P:amino acid activation for nonribosomal peptide biosynthetic process"/>
    <property type="evidence" value="ECO:0007669"/>
    <property type="project" value="TreeGrafter"/>
</dbReference>
<dbReference type="CDD" id="cd19543">
    <property type="entry name" value="DCL_NRPS"/>
    <property type="match status" value="1"/>
</dbReference>
<dbReference type="Gene3D" id="3.30.559.30">
    <property type="entry name" value="Nonribosomal peptide synthetase, condensation domain"/>
    <property type="match status" value="1"/>
</dbReference>
<proteinExistence type="predicted"/>
<protein>
    <recommendedName>
        <fullName evidence="5">Non-ribosomal peptide synthetase</fullName>
    </recommendedName>
</protein>
<dbReference type="InterPro" id="IPR020845">
    <property type="entry name" value="AMP-binding_CS"/>
</dbReference>
<keyword evidence="4" id="KW-1185">Reference proteome</keyword>
<feature type="domain" description="AMP-dependent synthetase/ligase" evidence="1">
    <location>
        <begin position="465"/>
        <end position="632"/>
    </location>
</feature>
<dbReference type="AlphaFoldDB" id="A0A5P2BK42"/>
<dbReference type="Proteomes" id="UP000323046">
    <property type="component" value="Chromosome"/>
</dbReference>
<sequence length="647" mass="69964">MTRSVVEDVWPLSPLQEGLLFHAAFDDRGPDVYQGQRMLELVGPLDTDRLRRTWEALLARHGALRASFRGRKSGEAVQVIAREAELPWRVMDVSGLAEDEALAETDRLAADERARRFDPAVAPLLRLLLVRLGDARHRLVVTSHHVVMDGWSMAVLFNELPAVYAEGGHTRALPRVTSYREYLAWLNRQDKEAARDAWRAELAGADEPTLVAPADPGRAPVAPESLITYLSEELTAGLAQLARKLGVTVNTVIQGAWALVLARLAGRTDVVFGATAAGRPAELPGVEAMIGLFINTLPVRVRLDGAQPVAEMLTALQRRQAGLMAHQHLGLPEIQRLAGLGSVFDTIIVYENYPRPPEREPAPDTFAIRFLGGEEAAHYPLTLVVAPEGDRMGFKLDHRPDLYDRADARSVVDRLTRVLEQVVADPSAPVGRVDVAGETERSLVVEEWNATRRPVTAGSVPELLARQTRRTPAAVAVTDGERSLSYAELEDSAARLARHLTHVGVRRGDRVAVAMERSADLIVALLAVWRAGAAFVPVDVEYPAERVAFLLQDSAPAAVVCTRLTSGSVPEDAAGGRRVVVDDPETTSVLAGCRADGPGVWVGGGDVAYVMYTSGSSGVPKGVVVPHGAVAGLVGVRVGRWVLVMRC</sequence>
<dbReference type="RefSeq" id="WP_150175046.1">
    <property type="nucleotide sequence ID" value="NZ_CP029193.1"/>
</dbReference>
<dbReference type="EMBL" id="CP029193">
    <property type="protein sequence ID" value="QES30855.1"/>
    <property type="molecule type" value="Genomic_DNA"/>
</dbReference>
<evidence type="ECO:0000313" key="3">
    <source>
        <dbReference type="EMBL" id="QES30855.1"/>
    </source>
</evidence>
<dbReference type="FunFam" id="3.40.50.980:FF:000001">
    <property type="entry name" value="Non-ribosomal peptide synthetase"/>
    <property type="match status" value="1"/>
</dbReference>
<dbReference type="Pfam" id="PF00501">
    <property type="entry name" value="AMP-binding"/>
    <property type="match status" value="1"/>
</dbReference>
<dbReference type="OrthoDB" id="2472181at2"/>
<dbReference type="InterPro" id="IPR023213">
    <property type="entry name" value="CAT-like_dom_sf"/>
</dbReference>
<evidence type="ECO:0008006" key="5">
    <source>
        <dbReference type="Google" id="ProtNLM"/>
    </source>
</evidence>
<dbReference type="SUPFAM" id="SSF52777">
    <property type="entry name" value="CoA-dependent acyltransferases"/>
    <property type="match status" value="2"/>
</dbReference>
<dbReference type="InterPro" id="IPR000873">
    <property type="entry name" value="AMP-dep_synth/lig_dom"/>
</dbReference>
<dbReference type="GO" id="GO:0005829">
    <property type="term" value="C:cytosol"/>
    <property type="evidence" value="ECO:0007669"/>
    <property type="project" value="TreeGrafter"/>
</dbReference>
<organism evidence="3 4">
    <name type="scientific">Streptomyces venezuelae</name>
    <dbReference type="NCBI Taxonomy" id="54571"/>
    <lineage>
        <taxon>Bacteria</taxon>
        <taxon>Bacillati</taxon>
        <taxon>Actinomycetota</taxon>
        <taxon>Actinomycetes</taxon>
        <taxon>Kitasatosporales</taxon>
        <taxon>Streptomycetaceae</taxon>
        <taxon>Streptomyces</taxon>
    </lineage>
</organism>